<name>A0A6A5UWE4_9PLEO</name>
<dbReference type="EMBL" id="ML976714">
    <property type="protein sequence ID" value="KAF1969018.1"/>
    <property type="molecule type" value="Genomic_DNA"/>
</dbReference>
<dbReference type="Pfam" id="PF10295">
    <property type="entry name" value="DUF2406"/>
    <property type="match status" value="1"/>
</dbReference>
<evidence type="ECO:0008006" key="4">
    <source>
        <dbReference type="Google" id="ProtNLM"/>
    </source>
</evidence>
<feature type="region of interest" description="Disordered" evidence="1">
    <location>
        <begin position="1"/>
        <end position="112"/>
    </location>
</feature>
<feature type="compositionally biased region" description="Basic and acidic residues" evidence="1">
    <location>
        <begin position="29"/>
        <end position="49"/>
    </location>
</feature>
<keyword evidence="3" id="KW-1185">Reference proteome</keyword>
<evidence type="ECO:0000256" key="1">
    <source>
        <dbReference type="SAM" id="MobiDB-lite"/>
    </source>
</evidence>
<sequence>MEQPLQQGRQRSKSNFSFKSHNSHSSDPNNHERKNSESGHSRKISDSYKPHLTTTGKADPNAAMNESQPIAAALEKPTLQSLRSFQHKDKDGNPIAEPDLSNPTRPRWERPLDTIRSFEAAIDNEYRRRAHTMRDSSTEVMSGYNSRRSSYYGGGGHPDQGRFSQASGYYGNRQSGRDSYYDMGSGVGGPVGGMGGPPRTRYNRMQSDPGWNRYPHGNGGGNGVYPVHGYQQSHDTVNTNGSNGSHSEPYSTEPSSDNSSIERAGGMKPDMGEQYGFQGFGGGPILEEYQNGMESSSNGYAVQRPRGNPNYGAPAPPVPMKQGLPPPPPAHANKSVKLTKSNDAQTSNGENRPAPLQGQSAEKRKSWFKRRFSKD</sequence>
<dbReference type="Proteomes" id="UP000800036">
    <property type="component" value="Unassembled WGS sequence"/>
</dbReference>
<feature type="compositionally biased region" description="Basic residues" evidence="1">
    <location>
        <begin position="366"/>
        <end position="375"/>
    </location>
</feature>
<dbReference type="OrthoDB" id="5330253at2759"/>
<feature type="compositionally biased region" description="Polar residues" evidence="1">
    <location>
        <begin position="230"/>
        <end position="261"/>
    </location>
</feature>
<feature type="compositionally biased region" description="Gly residues" evidence="1">
    <location>
        <begin position="185"/>
        <end position="196"/>
    </location>
</feature>
<gene>
    <name evidence="2" type="ORF">BU23DRAFT_582948</name>
</gene>
<feature type="region of interest" description="Disordered" evidence="1">
    <location>
        <begin position="129"/>
        <end position="375"/>
    </location>
</feature>
<feature type="compositionally biased region" description="Pro residues" evidence="1">
    <location>
        <begin position="314"/>
        <end position="330"/>
    </location>
</feature>
<feature type="compositionally biased region" description="Low complexity" evidence="1">
    <location>
        <begin position="13"/>
        <end position="28"/>
    </location>
</feature>
<feature type="compositionally biased region" description="Low complexity" evidence="1">
    <location>
        <begin position="142"/>
        <end position="151"/>
    </location>
</feature>
<dbReference type="PANTHER" id="PTHR28186">
    <property type="entry name" value="MEIOTICALLY UP-REGULATED GENE 9 PROTEIN"/>
    <property type="match status" value="1"/>
</dbReference>
<dbReference type="AlphaFoldDB" id="A0A6A5UWE4"/>
<evidence type="ECO:0000313" key="3">
    <source>
        <dbReference type="Proteomes" id="UP000800036"/>
    </source>
</evidence>
<dbReference type="PANTHER" id="PTHR28186:SF1">
    <property type="entry name" value="MEIOTICALLY UP-REGULATED GENE 9 PROTEIN"/>
    <property type="match status" value="1"/>
</dbReference>
<dbReference type="InterPro" id="IPR018809">
    <property type="entry name" value="DUF2406"/>
</dbReference>
<organism evidence="2 3">
    <name type="scientific">Bimuria novae-zelandiae CBS 107.79</name>
    <dbReference type="NCBI Taxonomy" id="1447943"/>
    <lineage>
        <taxon>Eukaryota</taxon>
        <taxon>Fungi</taxon>
        <taxon>Dikarya</taxon>
        <taxon>Ascomycota</taxon>
        <taxon>Pezizomycotina</taxon>
        <taxon>Dothideomycetes</taxon>
        <taxon>Pleosporomycetidae</taxon>
        <taxon>Pleosporales</taxon>
        <taxon>Massarineae</taxon>
        <taxon>Didymosphaeriaceae</taxon>
        <taxon>Bimuria</taxon>
    </lineage>
</organism>
<proteinExistence type="predicted"/>
<feature type="compositionally biased region" description="Polar residues" evidence="1">
    <location>
        <begin position="336"/>
        <end position="350"/>
    </location>
</feature>
<reference evidence="2" key="1">
    <citation type="journal article" date="2020" name="Stud. Mycol.">
        <title>101 Dothideomycetes genomes: a test case for predicting lifestyles and emergence of pathogens.</title>
        <authorList>
            <person name="Haridas S."/>
            <person name="Albert R."/>
            <person name="Binder M."/>
            <person name="Bloem J."/>
            <person name="Labutti K."/>
            <person name="Salamov A."/>
            <person name="Andreopoulos B."/>
            <person name="Baker S."/>
            <person name="Barry K."/>
            <person name="Bills G."/>
            <person name="Bluhm B."/>
            <person name="Cannon C."/>
            <person name="Castanera R."/>
            <person name="Culley D."/>
            <person name="Daum C."/>
            <person name="Ezra D."/>
            <person name="Gonzalez J."/>
            <person name="Henrissat B."/>
            <person name="Kuo A."/>
            <person name="Liang C."/>
            <person name="Lipzen A."/>
            <person name="Lutzoni F."/>
            <person name="Magnuson J."/>
            <person name="Mondo S."/>
            <person name="Nolan M."/>
            <person name="Ohm R."/>
            <person name="Pangilinan J."/>
            <person name="Park H.-J."/>
            <person name="Ramirez L."/>
            <person name="Alfaro M."/>
            <person name="Sun H."/>
            <person name="Tritt A."/>
            <person name="Yoshinaga Y."/>
            <person name="Zwiers L.-H."/>
            <person name="Turgeon B."/>
            <person name="Goodwin S."/>
            <person name="Spatafora J."/>
            <person name="Crous P."/>
            <person name="Grigoriev I."/>
        </authorList>
    </citation>
    <scope>NUCLEOTIDE SEQUENCE</scope>
    <source>
        <strain evidence="2">CBS 107.79</strain>
    </source>
</reference>
<protein>
    <recommendedName>
        <fullName evidence="4">DUF2406 domain-containing protein</fullName>
    </recommendedName>
</protein>
<evidence type="ECO:0000313" key="2">
    <source>
        <dbReference type="EMBL" id="KAF1969018.1"/>
    </source>
</evidence>
<accession>A0A6A5UWE4</accession>